<dbReference type="FunFam" id="3.30.565.10:FF:000006">
    <property type="entry name" value="Sensor histidine kinase WalK"/>
    <property type="match status" value="1"/>
</dbReference>
<dbReference type="SMART" id="SM00388">
    <property type="entry name" value="HisKA"/>
    <property type="match status" value="1"/>
</dbReference>
<feature type="domain" description="HAMP" evidence="13">
    <location>
        <begin position="182"/>
        <end position="235"/>
    </location>
</feature>
<dbReference type="EMBL" id="CP002467">
    <property type="protein sequence ID" value="ADV83622.1"/>
    <property type="molecule type" value="Genomic_DNA"/>
</dbReference>
<evidence type="ECO:0000256" key="1">
    <source>
        <dbReference type="ARBA" id="ARBA00000085"/>
    </source>
</evidence>
<dbReference type="SUPFAM" id="SSF158472">
    <property type="entry name" value="HAMP domain-like"/>
    <property type="match status" value="1"/>
</dbReference>
<protein>
    <recommendedName>
        <fullName evidence="3">histidine kinase</fullName>
        <ecNumber evidence="3">2.7.13.3</ecNumber>
    </recommendedName>
</protein>
<evidence type="ECO:0000256" key="8">
    <source>
        <dbReference type="ARBA" id="ARBA00022989"/>
    </source>
</evidence>
<keyword evidence="8 11" id="KW-1133">Transmembrane helix</keyword>
<dbReference type="CDD" id="cd00075">
    <property type="entry name" value="HATPase"/>
    <property type="match status" value="1"/>
</dbReference>
<dbReference type="PANTHER" id="PTHR45436:SF5">
    <property type="entry name" value="SENSOR HISTIDINE KINASE TRCS"/>
    <property type="match status" value="1"/>
</dbReference>
<evidence type="ECO:0000256" key="11">
    <source>
        <dbReference type="SAM" id="Phobius"/>
    </source>
</evidence>
<dbReference type="Pfam" id="PF02518">
    <property type="entry name" value="HATPase_c"/>
    <property type="match status" value="1"/>
</dbReference>
<dbReference type="PANTHER" id="PTHR45436">
    <property type="entry name" value="SENSOR HISTIDINE KINASE YKOH"/>
    <property type="match status" value="1"/>
</dbReference>
<dbReference type="InterPro" id="IPR003661">
    <property type="entry name" value="HisK_dim/P_dom"/>
</dbReference>
<evidence type="ECO:0000259" key="13">
    <source>
        <dbReference type="PROSITE" id="PS50885"/>
    </source>
</evidence>
<keyword evidence="6 11" id="KW-0812">Transmembrane</keyword>
<keyword evidence="7 14" id="KW-0418">Kinase</keyword>
<evidence type="ECO:0000256" key="3">
    <source>
        <dbReference type="ARBA" id="ARBA00012438"/>
    </source>
</evidence>
<evidence type="ECO:0000256" key="5">
    <source>
        <dbReference type="ARBA" id="ARBA00022679"/>
    </source>
</evidence>
<accession>E8V3K9</accession>
<evidence type="ECO:0000256" key="4">
    <source>
        <dbReference type="ARBA" id="ARBA00022553"/>
    </source>
</evidence>
<dbReference type="InterPro" id="IPR003594">
    <property type="entry name" value="HATPase_dom"/>
</dbReference>
<sequence length="472" mass="51405">MRVSSIRLRLTVWYATLVAFTIILLGSTVYIAAAWGLRKAADVELISGLDGIDTFLHHKLAIHEMNDLGEELREHSALMPRGKMFRVRDANGKVLYQPDAMAAVKDVKPPPTGIHKESQTAAGHNYQTISRMAHVGPYVFSLQVAVDQTGYGELMERLALLFLFCIPLAACAAAAGGYWMSGRVLAPVHLITATANTIDAKNLQRRLALSGNGDELDQLSITINSMLDRIAASYDRIAQFTGDASHELRGPVALVRSTAELLMMDAADVERVRRGLTDILTESDYMTRLIADLLTLARNGLEENTAGRELFELGASVAAMTSRATIQADLKQIRLDVDPVEKLLPIHGNQVVVERVLMILLDNAIRYTPSGGRIVVKTWSEGQRCGYTVSDTGIGIAREHHSRVFERFYRVNTARTHGDGSSGLGLAIARSLVELHGGSIHLDSEPGQGSSFEISFAAADFAALPLKSFSTV</sequence>
<dbReference type="Gene3D" id="6.10.340.10">
    <property type="match status" value="1"/>
</dbReference>
<keyword evidence="15" id="KW-1185">Reference proteome</keyword>
<keyword evidence="9" id="KW-0902">Two-component regulatory system</keyword>
<dbReference type="GO" id="GO:0000155">
    <property type="term" value="F:phosphorelay sensor kinase activity"/>
    <property type="evidence" value="ECO:0007669"/>
    <property type="project" value="InterPro"/>
</dbReference>
<organism evidence="14 15">
    <name type="scientific">Terriglobus saanensis (strain ATCC BAA-1853 / DSM 23119 / SP1PR4)</name>
    <dbReference type="NCBI Taxonomy" id="401053"/>
    <lineage>
        <taxon>Bacteria</taxon>
        <taxon>Pseudomonadati</taxon>
        <taxon>Acidobacteriota</taxon>
        <taxon>Terriglobia</taxon>
        <taxon>Terriglobales</taxon>
        <taxon>Acidobacteriaceae</taxon>
        <taxon>Terriglobus</taxon>
    </lineage>
</organism>
<gene>
    <name evidence="14" type="ordered locus">AciPR4_2854</name>
</gene>
<dbReference type="PRINTS" id="PR00344">
    <property type="entry name" value="BCTRLSENSOR"/>
</dbReference>
<dbReference type="InterPro" id="IPR003660">
    <property type="entry name" value="HAMP_dom"/>
</dbReference>
<dbReference type="PROSITE" id="PS50109">
    <property type="entry name" value="HIS_KIN"/>
    <property type="match status" value="1"/>
</dbReference>
<dbReference type="HOGENOM" id="CLU_000445_89_6_0"/>
<dbReference type="InterPro" id="IPR005467">
    <property type="entry name" value="His_kinase_dom"/>
</dbReference>
<evidence type="ECO:0000256" key="2">
    <source>
        <dbReference type="ARBA" id="ARBA00004370"/>
    </source>
</evidence>
<proteinExistence type="predicted"/>
<comment type="catalytic activity">
    <reaction evidence="1">
        <text>ATP + protein L-histidine = ADP + protein N-phospho-L-histidine.</text>
        <dbReference type="EC" id="2.7.13.3"/>
    </reaction>
</comment>
<dbReference type="InterPro" id="IPR050428">
    <property type="entry name" value="TCS_sensor_his_kinase"/>
</dbReference>
<keyword evidence="4" id="KW-0597">Phosphoprotein</keyword>
<dbReference type="eggNOG" id="COG5002">
    <property type="taxonomic scope" value="Bacteria"/>
</dbReference>
<dbReference type="STRING" id="401053.AciPR4_2854"/>
<keyword evidence="10 11" id="KW-0472">Membrane</keyword>
<comment type="subcellular location">
    <subcellularLocation>
        <location evidence="2">Membrane</location>
    </subcellularLocation>
</comment>
<dbReference type="Pfam" id="PF00672">
    <property type="entry name" value="HAMP"/>
    <property type="match status" value="1"/>
</dbReference>
<evidence type="ECO:0000256" key="10">
    <source>
        <dbReference type="ARBA" id="ARBA00023136"/>
    </source>
</evidence>
<feature type="domain" description="Histidine kinase" evidence="12">
    <location>
        <begin position="243"/>
        <end position="460"/>
    </location>
</feature>
<dbReference type="SMART" id="SM00387">
    <property type="entry name" value="HATPase_c"/>
    <property type="match status" value="1"/>
</dbReference>
<dbReference type="InterPro" id="IPR036890">
    <property type="entry name" value="HATPase_C_sf"/>
</dbReference>
<dbReference type="Proteomes" id="UP000006844">
    <property type="component" value="Chromosome"/>
</dbReference>
<evidence type="ECO:0000256" key="9">
    <source>
        <dbReference type="ARBA" id="ARBA00023012"/>
    </source>
</evidence>
<dbReference type="CDD" id="cd00082">
    <property type="entry name" value="HisKA"/>
    <property type="match status" value="1"/>
</dbReference>
<evidence type="ECO:0000259" key="12">
    <source>
        <dbReference type="PROSITE" id="PS50109"/>
    </source>
</evidence>
<dbReference type="GO" id="GO:0005886">
    <property type="term" value="C:plasma membrane"/>
    <property type="evidence" value="ECO:0007669"/>
    <property type="project" value="TreeGrafter"/>
</dbReference>
<dbReference type="InterPro" id="IPR004358">
    <property type="entry name" value="Sig_transdc_His_kin-like_C"/>
</dbReference>
<keyword evidence="5" id="KW-0808">Transferase</keyword>
<dbReference type="AlphaFoldDB" id="E8V3K9"/>
<evidence type="ECO:0000256" key="7">
    <source>
        <dbReference type="ARBA" id="ARBA00022777"/>
    </source>
</evidence>
<evidence type="ECO:0000313" key="14">
    <source>
        <dbReference type="EMBL" id="ADV83622.1"/>
    </source>
</evidence>
<evidence type="ECO:0000313" key="15">
    <source>
        <dbReference type="Proteomes" id="UP000006844"/>
    </source>
</evidence>
<dbReference type="Pfam" id="PF00512">
    <property type="entry name" value="HisKA"/>
    <property type="match status" value="1"/>
</dbReference>
<dbReference type="eggNOG" id="COG3850">
    <property type="taxonomic scope" value="Bacteria"/>
</dbReference>
<dbReference type="EC" id="2.7.13.3" evidence="3"/>
<dbReference type="PROSITE" id="PS50885">
    <property type="entry name" value="HAMP"/>
    <property type="match status" value="1"/>
</dbReference>
<dbReference type="SUPFAM" id="SSF55874">
    <property type="entry name" value="ATPase domain of HSP90 chaperone/DNA topoisomerase II/histidine kinase"/>
    <property type="match status" value="1"/>
</dbReference>
<dbReference type="Gene3D" id="1.10.287.130">
    <property type="match status" value="1"/>
</dbReference>
<dbReference type="SMART" id="SM00304">
    <property type="entry name" value="HAMP"/>
    <property type="match status" value="1"/>
</dbReference>
<dbReference type="SUPFAM" id="SSF47384">
    <property type="entry name" value="Homodimeric domain of signal transducing histidine kinase"/>
    <property type="match status" value="1"/>
</dbReference>
<dbReference type="CDD" id="cd06225">
    <property type="entry name" value="HAMP"/>
    <property type="match status" value="1"/>
</dbReference>
<dbReference type="KEGG" id="tsa:AciPR4_2854"/>
<dbReference type="Gene3D" id="3.30.565.10">
    <property type="entry name" value="Histidine kinase-like ATPase, C-terminal domain"/>
    <property type="match status" value="1"/>
</dbReference>
<dbReference type="InterPro" id="IPR036097">
    <property type="entry name" value="HisK_dim/P_sf"/>
</dbReference>
<dbReference type="OrthoDB" id="9796330at2"/>
<evidence type="ECO:0000256" key="6">
    <source>
        <dbReference type="ARBA" id="ARBA00022692"/>
    </source>
</evidence>
<feature type="transmembrane region" description="Helical" evidence="11">
    <location>
        <begin position="158"/>
        <end position="180"/>
    </location>
</feature>
<reference evidence="14 15" key="1">
    <citation type="journal article" date="2012" name="Stand. Genomic Sci.">
        <title>Complete genome sequence of Terriglobus saanensis type strain SP1PR4(T), an Acidobacteria from tundra soil.</title>
        <authorList>
            <person name="Rawat S.R."/>
            <person name="Mannisto M.K."/>
            <person name="Starovoytov V."/>
            <person name="Goodwin L."/>
            <person name="Nolan M."/>
            <person name="Hauser L."/>
            <person name="Land M."/>
            <person name="Davenport K.W."/>
            <person name="Woyke T."/>
            <person name="Haggblom M.M."/>
        </authorList>
    </citation>
    <scope>NUCLEOTIDE SEQUENCE</scope>
    <source>
        <strain evidence="15">ATCC BAA-1853 / DSM 23119 / SP1PR4</strain>
    </source>
</reference>
<feature type="transmembrane region" description="Helical" evidence="11">
    <location>
        <begin position="12"/>
        <end position="37"/>
    </location>
</feature>
<name>E8V3K9_TERSS</name>